<evidence type="ECO:0000259" key="2">
    <source>
        <dbReference type="Pfam" id="PF00156"/>
    </source>
</evidence>
<dbReference type="InterPro" id="IPR029057">
    <property type="entry name" value="PRTase-like"/>
</dbReference>
<protein>
    <recommendedName>
        <fullName evidence="2">Phosphoribosyltransferase domain-containing protein</fullName>
    </recommendedName>
</protein>
<proteinExistence type="inferred from homology"/>
<dbReference type="EMBL" id="MFPU01000056">
    <property type="protein sequence ID" value="OGH69239.1"/>
    <property type="molecule type" value="Genomic_DNA"/>
</dbReference>
<comment type="caution">
    <text evidence="3">The sequence shown here is derived from an EMBL/GenBank/DDBJ whole genome shotgun (WGS) entry which is preliminary data.</text>
</comment>
<reference evidence="3 4" key="1">
    <citation type="journal article" date="2016" name="Nat. Commun.">
        <title>Thousands of microbial genomes shed light on interconnected biogeochemical processes in an aquifer system.</title>
        <authorList>
            <person name="Anantharaman K."/>
            <person name="Brown C.T."/>
            <person name="Hug L.A."/>
            <person name="Sharon I."/>
            <person name="Castelle C.J."/>
            <person name="Probst A.J."/>
            <person name="Thomas B.C."/>
            <person name="Singh A."/>
            <person name="Wilkins M.J."/>
            <person name="Karaoz U."/>
            <person name="Brodie E.L."/>
            <person name="Williams K.H."/>
            <person name="Hubbard S.S."/>
            <person name="Banfield J.F."/>
        </authorList>
    </citation>
    <scope>NUCLEOTIDE SEQUENCE [LARGE SCALE GENOMIC DNA]</scope>
</reference>
<gene>
    <name evidence="3" type="ORF">A2754_04165</name>
</gene>
<accession>A0A1F6MC93</accession>
<evidence type="ECO:0000256" key="1">
    <source>
        <dbReference type="ARBA" id="ARBA00008007"/>
    </source>
</evidence>
<dbReference type="Pfam" id="PF00156">
    <property type="entry name" value="Pribosyltran"/>
    <property type="match status" value="1"/>
</dbReference>
<organism evidence="3 4">
    <name type="scientific">Candidatus Magasanikbacteria bacterium RIFCSPHIGHO2_01_FULL_47_8</name>
    <dbReference type="NCBI Taxonomy" id="1798673"/>
    <lineage>
        <taxon>Bacteria</taxon>
        <taxon>Candidatus Magasanikiibacteriota</taxon>
    </lineage>
</organism>
<dbReference type="Proteomes" id="UP000177953">
    <property type="component" value="Unassembled WGS sequence"/>
</dbReference>
<dbReference type="InterPro" id="IPR051910">
    <property type="entry name" value="ComF/GntX_DNA_util-trans"/>
</dbReference>
<dbReference type="AlphaFoldDB" id="A0A1F6MC93"/>
<dbReference type="InterPro" id="IPR000836">
    <property type="entry name" value="PRTase_dom"/>
</dbReference>
<dbReference type="CDD" id="cd06223">
    <property type="entry name" value="PRTases_typeI"/>
    <property type="match status" value="1"/>
</dbReference>
<evidence type="ECO:0000313" key="3">
    <source>
        <dbReference type="EMBL" id="OGH69239.1"/>
    </source>
</evidence>
<sequence length="213" mass="24083">MNLQKSLALMKDVLFPIFCVECHKEGEWWCENCRAKQVIPLIQTQLNLSSNLNLITALFPYQEGEIIAKLIHEFKYRYVRDLASLWRAILAKSNFQTSAILIVPVPLHSRRERDRGFNQAKIIADLLGDFLGIPVESKSLVRVRSTDQQAKLSKVAREENVRQAFAWQGASPPRLVLIVDDVYTTGATMQECARVLKEVGVSQVEGFVLGKAV</sequence>
<comment type="similarity">
    <text evidence="1">Belongs to the ComF/GntX family.</text>
</comment>
<dbReference type="PANTHER" id="PTHR47505:SF1">
    <property type="entry name" value="DNA UTILIZATION PROTEIN YHGH"/>
    <property type="match status" value="1"/>
</dbReference>
<dbReference type="PANTHER" id="PTHR47505">
    <property type="entry name" value="DNA UTILIZATION PROTEIN YHGH"/>
    <property type="match status" value="1"/>
</dbReference>
<evidence type="ECO:0000313" key="4">
    <source>
        <dbReference type="Proteomes" id="UP000177953"/>
    </source>
</evidence>
<dbReference type="Gene3D" id="3.40.50.2020">
    <property type="match status" value="1"/>
</dbReference>
<dbReference type="SUPFAM" id="SSF53271">
    <property type="entry name" value="PRTase-like"/>
    <property type="match status" value="1"/>
</dbReference>
<name>A0A1F6MC93_9BACT</name>
<feature type="domain" description="Phosphoribosyltransferase" evidence="2">
    <location>
        <begin position="175"/>
        <end position="206"/>
    </location>
</feature>